<sequence>MKKLALASLAAACLAALPAYAAEIPAGTKLAAVQEYRYNQQSSPDTIDPNLAAYEDSFTVIRLLFDTLVRQDSTGKYVPWAASEWNVSEDGLTWTFKLRPEATWSNGKPVTAKDFVYSWQRLTNPQTGAPYGDYLVTANVVNAKEVHEGKLDSSELGVKAVDDYTLEVKLSQPTPWFAQMVSLGVLAPLPQETIEKYKDSWTNPDNIVTSGPFLLKTYRLNDVMEFVKNEKHYDAAKTVITKVHFDFINSPNTNYFKYLTGEYALSNIPVQYRKTVLEERPEEVYTSSRLGTYWLKFNNQKVTDVRVRRALTLLVNREVFTKQIIGGNVPTAQITPPNITDGELVKQADWLTRSQALNNKEAEELLRAAGYTKEKPLVLTLLQPSGGNSGKYFVALQGWFKQGSNGLVDLKQEAVESRTVISRVANGEYDFTISGWIADYDQVTTFFNNFTCNSPINEMKYCNPEYDKVLAQASLEKDDQARRQLYAQANDILLKDMAVGPLFNIENIFLKSPVLGGFNPKAQQRYINDYYFVDGPKAKGVK</sequence>
<dbReference type="InterPro" id="IPR030678">
    <property type="entry name" value="Peptide/Ni-bd"/>
</dbReference>
<evidence type="ECO:0000256" key="3">
    <source>
        <dbReference type="ARBA" id="ARBA00022448"/>
    </source>
</evidence>
<evidence type="ECO:0000259" key="6">
    <source>
        <dbReference type="Pfam" id="PF00496"/>
    </source>
</evidence>
<dbReference type="FunFam" id="3.90.76.10:FF:000001">
    <property type="entry name" value="Oligopeptide ABC transporter substrate-binding protein"/>
    <property type="match status" value="1"/>
</dbReference>
<comment type="caution">
    <text evidence="7">The sequence shown here is derived from an EMBL/GenBank/DDBJ whole genome shotgun (WGS) entry which is preliminary data.</text>
</comment>
<dbReference type="InterPro" id="IPR039424">
    <property type="entry name" value="SBP_5"/>
</dbReference>
<evidence type="ECO:0000256" key="4">
    <source>
        <dbReference type="ARBA" id="ARBA00022729"/>
    </source>
</evidence>
<dbReference type="EMBL" id="NRHC01000015">
    <property type="protein sequence ID" value="RIY34225.1"/>
    <property type="molecule type" value="Genomic_DNA"/>
</dbReference>
<evidence type="ECO:0000256" key="5">
    <source>
        <dbReference type="SAM" id="SignalP"/>
    </source>
</evidence>
<name>A0A3A1Y968_9GAMM</name>
<keyword evidence="4 5" id="KW-0732">Signal</keyword>
<dbReference type="GO" id="GO:0030288">
    <property type="term" value="C:outer membrane-bounded periplasmic space"/>
    <property type="evidence" value="ECO:0007669"/>
    <property type="project" value="TreeGrafter"/>
</dbReference>
<dbReference type="Gene3D" id="3.90.76.10">
    <property type="entry name" value="Dipeptide-binding Protein, Domain 1"/>
    <property type="match status" value="1"/>
</dbReference>
<evidence type="ECO:0000313" key="7">
    <source>
        <dbReference type="EMBL" id="RIY34225.1"/>
    </source>
</evidence>
<comment type="similarity">
    <text evidence="2">Belongs to the bacterial solute-binding protein 5 family.</text>
</comment>
<dbReference type="PIRSF" id="PIRSF002741">
    <property type="entry name" value="MppA"/>
    <property type="match status" value="1"/>
</dbReference>
<feature type="domain" description="Solute-binding protein family 5" evidence="6">
    <location>
        <begin position="76"/>
        <end position="455"/>
    </location>
</feature>
<dbReference type="OrthoDB" id="9801912at2"/>
<keyword evidence="3" id="KW-0813">Transport</keyword>
<dbReference type="GO" id="GO:1904680">
    <property type="term" value="F:peptide transmembrane transporter activity"/>
    <property type="evidence" value="ECO:0007669"/>
    <property type="project" value="TreeGrafter"/>
</dbReference>
<dbReference type="GO" id="GO:0043190">
    <property type="term" value="C:ATP-binding cassette (ABC) transporter complex"/>
    <property type="evidence" value="ECO:0007669"/>
    <property type="project" value="InterPro"/>
</dbReference>
<evidence type="ECO:0000256" key="2">
    <source>
        <dbReference type="ARBA" id="ARBA00005695"/>
    </source>
</evidence>
<dbReference type="Proteomes" id="UP000265691">
    <property type="component" value="Unassembled WGS sequence"/>
</dbReference>
<protein>
    <recommendedName>
        <fullName evidence="6">Solute-binding protein family 5 domain-containing protein</fullName>
    </recommendedName>
</protein>
<dbReference type="Pfam" id="PF00496">
    <property type="entry name" value="SBP_bac_5"/>
    <property type="match status" value="1"/>
</dbReference>
<evidence type="ECO:0000313" key="8">
    <source>
        <dbReference type="Proteomes" id="UP000265691"/>
    </source>
</evidence>
<dbReference type="GO" id="GO:0015833">
    <property type="term" value="P:peptide transport"/>
    <property type="evidence" value="ECO:0007669"/>
    <property type="project" value="TreeGrafter"/>
</dbReference>
<reference evidence="7 8" key="1">
    <citation type="submission" date="2017-08" db="EMBL/GenBank/DDBJ databases">
        <title>Reclassification of Bisgaard taxon 37 and 44.</title>
        <authorList>
            <person name="Christensen H."/>
        </authorList>
    </citation>
    <scope>NUCLEOTIDE SEQUENCE [LARGE SCALE GENOMIC DNA]</scope>
    <source>
        <strain evidence="7 8">B96_3</strain>
    </source>
</reference>
<evidence type="ECO:0000256" key="1">
    <source>
        <dbReference type="ARBA" id="ARBA00004196"/>
    </source>
</evidence>
<dbReference type="PANTHER" id="PTHR30290">
    <property type="entry name" value="PERIPLASMIC BINDING COMPONENT OF ABC TRANSPORTER"/>
    <property type="match status" value="1"/>
</dbReference>
<dbReference type="RefSeq" id="WP_119524457.1">
    <property type="nucleotide sequence ID" value="NZ_NRHC01000015.1"/>
</dbReference>
<keyword evidence="8" id="KW-1185">Reference proteome</keyword>
<dbReference type="AlphaFoldDB" id="A0A3A1Y968"/>
<dbReference type="InterPro" id="IPR000914">
    <property type="entry name" value="SBP_5_dom"/>
</dbReference>
<feature type="chain" id="PRO_5017470327" description="Solute-binding protein family 5 domain-containing protein" evidence="5">
    <location>
        <begin position="22"/>
        <end position="542"/>
    </location>
</feature>
<dbReference type="CDD" id="cd08504">
    <property type="entry name" value="PBP2_OppA"/>
    <property type="match status" value="1"/>
</dbReference>
<dbReference type="SUPFAM" id="SSF53850">
    <property type="entry name" value="Periplasmic binding protein-like II"/>
    <property type="match status" value="1"/>
</dbReference>
<proteinExistence type="inferred from homology"/>
<dbReference type="Gene3D" id="3.10.105.10">
    <property type="entry name" value="Dipeptide-binding Protein, Domain 3"/>
    <property type="match status" value="1"/>
</dbReference>
<feature type="signal peptide" evidence="5">
    <location>
        <begin position="1"/>
        <end position="21"/>
    </location>
</feature>
<organism evidence="7 8">
    <name type="scientific">Psittacicella hinzii</name>
    <dbReference type="NCBI Taxonomy" id="2028575"/>
    <lineage>
        <taxon>Bacteria</taxon>
        <taxon>Pseudomonadati</taxon>
        <taxon>Pseudomonadota</taxon>
        <taxon>Gammaproteobacteria</taxon>
        <taxon>Pasteurellales</taxon>
        <taxon>Psittacicellaceae</taxon>
        <taxon>Psittacicella</taxon>
    </lineage>
</organism>
<comment type="subcellular location">
    <subcellularLocation>
        <location evidence="1">Cell envelope</location>
    </subcellularLocation>
</comment>
<accession>A0A3A1Y968</accession>
<gene>
    <name evidence="7" type="ORF">CKF54_01150</name>
</gene>
<dbReference type="PANTHER" id="PTHR30290:SF10">
    <property type="entry name" value="PERIPLASMIC OLIGOPEPTIDE-BINDING PROTEIN-RELATED"/>
    <property type="match status" value="1"/>
</dbReference>
<dbReference type="Gene3D" id="3.40.190.10">
    <property type="entry name" value="Periplasmic binding protein-like II"/>
    <property type="match status" value="1"/>
</dbReference>